<keyword evidence="8" id="KW-0963">Cytoplasm</keyword>
<organism evidence="11">
    <name type="scientific">uncultured Campylobacterales bacterium</name>
    <dbReference type="NCBI Taxonomy" id="352960"/>
    <lineage>
        <taxon>Bacteria</taxon>
        <taxon>Pseudomonadati</taxon>
        <taxon>Campylobacterota</taxon>
        <taxon>Epsilonproteobacteria</taxon>
        <taxon>Campylobacterales</taxon>
        <taxon>environmental samples</taxon>
    </lineage>
</organism>
<dbReference type="GO" id="GO:0005524">
    <property type="term" value="F:ATP binding"/>
    <property type="evidence" value="ECO:0007669"/>
    <property type="project" value="UniProtKB-UniRule"/>
</dbReference>
<dbReference type="Pfam" id="PF03129">
    <property type="entry name" value="HGTP_anticodon"/>
    <property type="match status" value="1"/>
</dbReference>
<dbReference type="EMBL" id="CACVAW010000058">
    <property type="protein sequence ID" value="CAA6813760.1"/>
    <property type="molecule type" value="Genomic_DNA"/>
</dbReference>
<dbReference type="SUPFAM" id="SSF55681">
    <property type="entry name" value="Class II aaRS and biotin synthetases"/>
    <property type="match status" value="1"/>
</dbReference>
<evidence type="ECO:0000256" key="7">
    <source>
        <dbReference type="ARBA" id="ARBA00047639"/>
    </source>
</evidence>
<accession>A0A6S6SZ15</accession>
<name>A0A6S6SZ15_9BACT</name>
<dbReference type="InterPro" id="IPR004516">
    <property type="entry name" value="HisRS/HisZ"/>
</dbReference>
<feature type="domain" description="Aminoacyl-transfer RNA synthetases class-II family profile" evidence="10">
    <location>
        <begin position="31"/>
        <end position="308"/>
    </location>
</feature>
<evidence type="ECO:0000256" key="1">
    <source>
        <dbReference type="ARBA" id="ARBA00008226"/>
    </source>
</evidence>
<evidence type="ECO:0000313" key="11">
    <source>
        <dbReference type="EMBL" id="CAA6813760.1"/>
    </source>
</evidence>
<evidence type="ECO:0000256" key="6">
    <source>
        <dbReference type="ARBA" id="ARBA00023146"/>
    </source>
</evidence>
<dbReference type="AlphaFoldDB" id="A0A6S6SZ15"/>
<dbReference type="InterPro" id="IPR036621">
    <property type="entry name" value="Anticodon-bd_dom_sf"/>
</dbReference>
<evidence type="ECO:0000256" key="5">
    <source>
        <dbReference type="ARBA" id="ARBA00022917"/>
    </source>
</evidence>
<dbReference type="Gene3D" id="3.40.50.800">
    <property type="entry name" value="Anticodon-binding domain"/>
    <property type="match status" value="1"/>
</dbReference>
<evidence type="ECO:0000256" key="4">
    <source>
        <dbReference type="ARBA" id="ARBA00022741"/>
    </source>
</evidence>
<dbReference type="SUPFAM" id="SSF52954">
    <property type="entry name" value="Class II aaRS ABD-related"/>
    <property type="match status" value="1"/>
</dbReference>
<evidence type="ECO:0000259" key="10">
    <source>
        <dbReference type="PROSITE" id="PS50862"/>
    </source>
</evidence>
<dbReference type="PANTHER" id="PTHR43707">
    <property type="entry name" value="HISTIDYL-TRNA SYNTHETASE"/>
    <property type="match status" value="1"/>
</dbReference>
<comment type="subunit">
    <text evidence="2 8">Homodimer.</text>
</comment>
<feature type="binding site" evidence="9">
    <location>
        <position position="255"/>
    </location>
    <ligand>
        <name>L-histidine</name>
        <dbReference type="ChEBI" id="CHEBI:57595"/>
    </ligand>
</feature>
<sequence>MIKSLRGMKEILPPQNKKYEHFIEVASSIAKKYGFEFIETPILEETALYIRSVGDSSDIVGKEMYSFIDKGKNDVSLRPEGTAGVVRSFIQQKYDKAGQVKRFFYYGPMFRYERPQKGRFRQFHQFGCESFGEDSYIEDINIILMMGDIFDKLNIEYTIKLNSLGCDECTPPYRKKLVKFLDTNIEEICDDCKTRRDTNPIRTLDCKNPNCQSLYVNAPKITTNLCQNCDSDFEKIKKILNSMNIKYEVDSNLVRGLDYYNKSAFEFISEGLAIAGGGRYDKLTSMLGGKDTPAIGFAIGIERIIELIEIPEDKKDGYYIGTMCEDLDELLLTLAHKKRKENKVHLNVNPKSLKATLKSADKLGFKYCVFIGEDEVKDNKIWIKDLQEKTELLINQKDF</sequence>
<feature type="binding site" evidence="9">
    <location>
        <position position="129"/>
    </location>
    <ligand>
        <name>L-histidine</name>
        <dbReference type="ChEBI" id="CHEBI:57595"/>
    </ligand>
</feature>
<keyword evidence="6 8" id="KW-0030">Aminoacyl-tRNA synthetase</keyword>
<dbReference type="InterPro" id="IPR004154">
    <property type="entry name" value="Anticodon-bd"/>
</dbReference>
<proteinExistence type="inferred from homology"/>
<dbReference type="Gene3D" id="3.30.930.10">
    <property type="entry name" value="Bira Bifunctional Protein, Domain 2"/>
    <property type="match status" value="1"/>
</dbReference>
<feature type="binding site" evidence="9">
    <location>
        <position position="111"/>
    </location>
    <ligand>
        <name>L-histidine</name>
        <dbReference type="ChEBI" id="CHEBI:57595"/>
    </ligand>
</feature>
<dbReference type="InterPro" id="IPR006195">
    <property type="entry name" value="aa-tRNA-synth_II"/>
</dbReference>
<keyword evidence="5 8" id="KW-0648">Protein biosynthesis</keyword>
<dbReference type="HAMAP" id="MF_00127">
    <property type="entry name" value="His_tRNA_synth"/>
    <property type="match status" value="1"/>
</dbReference>
<dbReference type="Pfam" id="PF13393">
    <property type="entry name" value="tRNA-synt_His"/>
    <property type="match status" value="1"/>
</dbReference>
<evidence type="ECO:0000256" key="8">
    <source>
        <dbReference type="HAMAP-Rule" id="MF_00127"/>
    </source>
</evidence>
<dbReference type="GO" id="GO:0004821">
    <property type="term" value="F:histidine-tRNA ligase activity"/>
    <property type="evidence" value="ECO:0007669"/>
    <property type="project" value="UniProtKB-UniRule"/>
</dbReference>
<evidence type="ECO:0000256" key="2">
    <source>
        <dbReference type="ARBA" id="ARBA00011738"/>
    </source>
</evidence>
<dbReference type="EC" id="6.1.1.21" evidence="8"/>
<reference evidence="11" key="1">
    <citation type="submission" date="2020-01" db="EMBL/GenBank/DDBJ databases">
        <authorList>
            <person name="Meier V. D."/>
            <person name="Meier V D."/>
        </authorList>
    </citation>
    <scope>NUCLEOTIDE SEQUENCE</scope>
    <source>
        <strain evidence="11">HLG_WM_MAG_12</strain>
    </source>
</reference>
<comment type="similarity">
    <text evidence="1 8">Belongs to the class-II aminoacyl-tRNA synthetase family.</text>
</comment>
<dbReference type="PROSITE" id="PS50862">
    <property type="entry name" value="AA_TRNA_LIGASE_II"/>
    <property type="match status" value="1"/>
</dbReference>
<dbReference type="PIRSF" id="PIRSF001549">
    <property type="entry name" value="His-tRNA_synth"/>
    <property type="match status" value="1"/>
</dbReference>
<protein>
    <recommendedName>
        <fullName evidence="8">Histidine--tRNA ligase</fullName>
        <ecNumber evidence="8">6.1.1.21</ecNumber>
    </recommendedName>
    <alternativeName>
        <fullName evidence="8">Histidyl-tRNA synthetase</fullName>
        <shortName evidence="8">HisRS</shortName>
    </alternativeName>
</protein>
<dbReference type="InterPro" id="IPR045864">
    <property type="entry name" value="aa-tRNA-synth_II/BPL/LPL"/>
</dbReference>
<dbReference type="GO" id="GO:0006427">
    <property type="term" value="P:histidyl-tRNA aminoacylation"/>
    <property type="evidence" value="ECO:0007669"/>
    <property type="project" value="UniProtKB-UniRule"/>
</dbReference>
<dbReference type="CDD" id="cd00773">
    <property type="entry name" value="HisRS-like_core"/>
    <property type="match status" value="1"/>
</dbReference>
<feature type="binding site" evidence="9">
    <location>
        <begin position="259"/>
        <end position="260"/>
    </location>
    <ligand>
        <name>L-histidine</name>
        <dbReference type="ChEBI" id="CHEBI:57595"/>
    </ligand>
</feature>
<feature type="binding site" evidence="9">
    <location>
        <begin position="80"/>
        <end position="82"/>
    </location>
    <ligand>
        <name>L-histidine</name>
        <dbReference type="ChEBI" id="CHEBI:57595"/>
    </ligand>
</feature>
<comment type="catalytic activity">
    <reaction evidence="7 8">
        <text>tRNA(His) + L-histidine + ATP = L-histidyl-tRNA(His) + AMP + diphosphate + H(+)</text>
        <dbReference type="Rhea" id="RHEA:17313"/>
        <dbReference type="Rhea" id="RHEA-COMP:9665"/>
        <dbReference type="Rhea" id="RHEA-COMP:9689"/>
        <dbReference type="ChEBI" id="CHEBI:15378"/>
        <dbReference type="ChEBI" id="CHEBI:30616"/>
        <dbReference type="ChEBI" id="CHEBI:33019"/>
        <dbReference type="ChEBI" id="CHEBI:57595"/>
        <dbReference type="ChEBI" id="CHEBI:78442"/>
        <dbReference type="ChEBI" id="CHEBI:78527"/>
        <dbReference type="ChEBI" id="CHEBI:456215"/>
        <dbReference type="EC" id="6.1.1.21"/>
    </reaction>
</comment>
<evidence type="ECO:0000256" key="9">
    <source>
        <dbReference type="PIRSR" id="PIRSR001549-1"/>
    </source>
</evidence>
<keyword evidence="8" id="KW-0067">ATP-binding</keyword>
<keyword evidence="3 8" id="KW-0436">Ligase</keyword>
<dbReference type="InterPro" id="IPR015807">
    <property type="entry name" value="His-tRNA-ligase"/>
</dbReference>
<gene>
    <name evidence="8" type="primary">hisS</name>
    <name evidence="11" type="ORF">HELGO_WM23505</name>
</gene>
<keyword evidence="4 8" id="KW-0547">Nucleotide-binding</keyword>
<comment type="subcellular location">
    <subcellularLocation>
        <location evidence="8">Cytoplasm</location>
    </subcellularLocation>
</comment>
<dbReference type="GO" id="GO:0005737">
    <property type="term" value="C:cytoplasm"/>
    <property type="evidence" value="ECO:0007669"/>
    <property type="project" value="UniProtKB-SubCell"/>
</dbReference>
<dbReference type="NCBIfam" id="TIGR00442">
    <property type="entry name" value="hisS"/>
    <property type="match status" value="1"/>
</dbReference>
<feature type="binding site" evidence="9">
    <location>
        <position position="125"/>
    </location>
    <ligand>
        <name>L-histidine</name>
        <dbReference type="ChEBI" id="CHEBI:57595"/>
    </ligand>
</feature>
<dbReference type="PANTHER" id="PTHR43707:SF1">
    <property type="entry name" value="HISTIDINE--TRNA LIGASE, MITOCHONDRIAL-RELATED"/>
    <property type="match status" value="1"/>
</dbReference>
<evidence type="ECO:0000256" key="3">
    <source>
        <dbReference type="ARBA" id="ARBA00022598"/>
    </source>
</evidence>
<dbReference type="InterPro" id="IPR041715">
    <property type="entry name" value="HisRS-like_core"/>
</dbReference>